<protein>
    <submittedName>
        <fullName evidence="3">Glycosyl transferase family 2</fullName>
    </submittedName>
</protein>
<feature type="domain" description="Glycosyltransferase 2-like" evidence="2">
    <location>
        <begin position="10"/>
        <end position="116"/>
    </location>
</feature>
<evidence type="ECO:0000259" key="2">
    <source>
        <dbReference type="Pfam" id="PF00535"/>
    </source>
</evidence>
<dbReference type="Gene3D" id="3.90.550.10">
    <property type="entry name" value="Spore Coat Polysaccharide Biosynthesis Protein SpsA, Chain A"/>
    <property type="match status" value="1"/>
</dbReference>
<keyword evidence="3" id="KW-0808">Transferase</keyword>
<keyword evidence="1" id="KW-0472">Membrane</keyword>
<dbReference type="PANTHER" id="PTHR43685">
    <property type="entry name" value="GLYCOSYLTRANSFERASE"/>
    <property type="match status" value="1"/>
</dbReference>
<organism evidence="3 4">
    <name type="scientific">Pseudomonas kuykendallii</name>
    <dbReference type="NCBI Taxonomy" id="1007099"/>
    <lineage>
        <taxon>Bacteria</taxon>
        <taxon>Pseudomonadati</taxon>
        <taxon>Pseudomonadota</taxon>
        <taxon>Gammaproteobacteria</taxon>
        <taxon>Pseudomonadales</taxon>
        <taxon>Pseudomonadaceae</taxon>
        <taxon>Pseudomonas</taxon>
    </lineage>
</organism>
<evidence type="ECO:0000313" key="4">
    <source>
        <dbReference type="Proteomes" id="UP000243778"/>
    </source>
</evidence>
<dbReference type="OrthoDB" id="8742915at2"/>
<dbReference type="InterPro" id="IPR001173">
    <property type="entry name" value="Glyco_trans_2-like"/>
</dbReference>
<dbReference type="RefSeq" id="WP_090225888.1">
    <property type="nucleotide sequence ID" value="NZ_FNNU01000002.1"/>
</dbReference>
<sequence length="311" mass="35121">MMPQAPLVTLVTPTYNQARYLQKSLDSVLEQTYPNIEYIVINDGSSDDTESVLNRYDGRLNWSTQANQGQAATLNAGWKVAQGKYIGYLSSDDLLAPDAVARLVAVLEQDPSVVCVYPDCDLIDEHGVVVKRGLCKGFDLEELVVRQECHIGPGALFRADGFRRVGGWKTYLHLAPDREFWMRLAGEGSIRFLPESLAGYRLHAQSISYQSTSDEQSKEYLQVLDEYFAGNVAPSILARKQEAYAFAYFLMARNAMRSGRPLRGGRYFVEACSRHRGFMHPRYLLQLVRNTLSKPVRVAMARVRARRLRAD</sequence>
<name>A0A1H2W3H5_9PSED</name>
<gene>
    <name evidence="3" type="ORF">SAMN05216287_1423</name>
</gene>
<evidence type="ECO:0000256" key="1">
    <source>
        <dbReference type="ARBA" id="ARBA00022519"/>
    </source>
</evidence>
<dbReference type="STRING" id="1007099.SAMN05216287_1423"/>
<dbReference type="AlphaFoldDB" id="A0A1H2W3H5"/>
<reference evidence="4" key="1">
    <citation type="submission" date="2016-10" db="EMBL/GenBank/DDBJ databases">
        <authorList>
            <person name="Varghese N."/>
            <person name="Submissions S."/>
        </authorList>
    </citation>
    <scope>NUCLEOTIDE SEQUENCE [LARGE SCALE GENOMIC DNA]</scope>
    <source>
        <strain evidence="4">NRRL B-59562</strain>
    </source>
</reference>
<proteinExistence type="predicted"/>
<dbReference type="Proteomes" id="UP000243778">
    <property type="component" value="Unassembled WGS sequence"/>
</dbReference>
<keyword evidence="1" id="KW-1003">Cell membrane</keyword>
<keyword evidence="1" id="KW-0997">Cell inner membrane</keyword>
<accession>A0A1H2W3H5</accession>
<dbReference type="GO" id="GO:0016740">
    <property type="term" value="F:transferase activity"/>
    <property type="evidence" value="ECO:0007669"/>
    <property type="project" value="UniProtKB-KW"/>
</dbReference>
<dbReference type="EMBL" id="FNNU01000002">
    <property type="protein sequence ID" value="SDW75071.1"/>
    <property type="molecule type" value="Genomic_DNA"/>
</dbReference>
<dbReference type="SUPFAM" id="SSF53448">
    <property type="entry name" value="Nucleotide-diphospho-sugar transferases"/>
    <property type="match status" value="1"/>
</dbReference>
<dbReference type="PANTHER" id="PTHR43685:SF11">
    <property type="entry name" value="GLYCOSYLTRANSFERASE TAGX-RELATED"/>
    <property type="match status" value="1"/>
</dbReference>
<dbReference type="InterPro" id="IPR029044">
    <property type="entry name" value="Nucleotide-diphossugar_trans"/>
</dbReference>
<dbReference type="InterPro" id="IPR050834">
    <property type="entry name" value="Glycosyltransf_2"/>
</dbReference>
<keyword evidence="4" id="KW-1185">Reference proteome</keyword>
<dbReference type="Pfam" id="PF00535">
    <property type="entry name" value="Glycos_transf_2"/>
    <property type="match status" value="1"/>
</dbReference>
<evidence type="ECO:0000313" key="3">
    <source>
        <dbReference type="EMBL" id="SDW75071.1"/>
    </source>
</evidence>